<dbReference type="Pfam" id="PF00957">
    <property type="entry name" value="Synaptobrevin"/>
    <property type="match status" value="1"/>
</dbReference>
<comment type="subcellular location">
    <subcellularLocation>
        <location evidence="7">Endomembrane system</location>
        <topology evidence="7">Single-pass type IV membrane protein</topology>
    </subcellularLocation>
</comment>
<dbReference type="GO" id="GO:0016192">
    <property type="term" value="P:vesicle-mediated transport"/>
    <property type="evidence" value="ECO:0007669"/>
    <property type="project" value="InterPro"/>
</dbReference>
<feature type="region of interest" description="Disordered" evidence="9">
    <location>
        <begin position="1"/>
        <end position="41"/>
    </location>
</feature>
<evidence type="ECO:0000256" key="7">
    <source>
        <dbReference type="ARBA" id="ARBA00046280"/>
    </source>
</evidence>
<dbReference type="PROSITE" id="PS50892">
    <property type="entry name" value="V_SNARE"/>
    <property type="match status" value="1"/>
</dbReference>
<keyword evidence="5 10" id="KW-1133">Transmembrane helix</keyword>
<evidence type="ECO:0000256" key="1">
    <source>
        <dbReference type="ARBA" id="ARBA00008025"/>
    </source>
</evidence>
<evidence type="ECO:0000313" key="12">
    <source>
        <dbReference type="EMBL" id="KUI56078.1"/>
    </source>
</evidence>
<reference evidence="13" key="1">
    <citation type="submission" date="2014-12" db="EMBL/GenBank/DDBJ databases">
        <title>Genome Sequence of Valsa Canker Pathogens Uncovers a Specific Adaption of Colonization on Woody Bark.</title>
        <authorList>
            <person name="Yin Z."/>
            <person name="Liu H."/>
            <person name="Gao X."/>
            <person name="Li Z."/>
            <person name="Song N."/>
            <person name="Ke X."/>
            <person name="Dai Q."/>
            <person name="Wu Y."/>
            <person name="Sun Y."/>
            <person name="Xu J.-R."/>
            <person name="Kang Z.K."/>
            <person name="Wang L."/>
            <person name="Huang L."/>
        </authorList>
    </citation>
    <scope>NUCLEOTIDE SEQUENCE [LARGE SCALE GENOMIC DNA]</scope>
    <source>
        <strain evidence="13">SXYL134</strain>
    </source>
</reference>
<dbReference type="STRING" id="694573.A0A194UWP4"/>
<evidence type="ECO:0000256" key="2">
    <source>
        <dbReference type="ARBA" id="ARBA00022448"/>
    </source>
</evidence>
<feature type="transmembrane region" description="Helical" evidence="10">
    <location>
        <begin position="136"/>
        <end position="157"/>
    </location>
</feature>
<evidence type="ECO:0000256" key="9">
    <source>
        <dbReference type="SAM" id="MobiDB-lite"/>
    </source>
</evidence>
<comment type="similarity">
    <text evidence="1">Belongs to the synaptobrevin family.</text>
</comment>
<dbReference type="PRINTS" id="PR00219">
    <property type="entry name" value="SYNAPTOBREVN"/>
</dbReference>
<dbReference type="SUPFAM" id="SSF58038">
    <property type="entry name" value="SNARE fusion complex"/>
    <property type="match status" value="1"/>
</dbReference>
<dbReference type="InterPro" id="IPR016444">
    <property type="entry name" value="Synaptobrevin/VAMP"/>
</dbReference>
<dbReference type="FunFam" id="1.20.5.110:FF:000004">
    <property type="entry name" value="Vesicle-associated membrane protein 7"/>
    <property type="match status" value="1"/>
</dbReference>
<dbReference type="GO" id="GO:0016020">
    <property type="term" value="C:membrane"/>
    <property type="evidence" value="ECO:0007669"/>
    <property type="project" value="InterPro"/>
</dbReference>
<dbReference type="CDD" id="cd15874">
    <property type="entry name" value="R-SNARE_Snc1"/>
    <property type="match status" value="1"/>
</dbReference>
<dbReference type="Proteomes" id="UP000078576">
    <property type="component" value="Unassembled WGS sequence"/>
</dbReference>
<dbReference type="InterPro" id="IPR042855">
    <property type="entry name" value="V_SNARE_CC"/>
</dbReference>
<dbReference type="AlphaFoldDB" id="A0A194UWP4"/>
<keyword evidence="8" id="KW-0175">Coiled coil</keyword>
<keyword evidence="4" id="KW-0653">Protein transport</keyword>
<dbReference type="Gene3D" id="1.20.5.110">
    <property type="match status" value="1"/>
</dbReference>
<feature type="compositionally biased region" description="Basic and acidic residues" evidence="9">
    <location>
        <begin position="1"/>
        <end position="12"/>
    </location>
</feature>
<organism evidence="12 13">
    <name type="scientific">Cytospora mali</name>
    <name type="common">Apple Valsa canker fungus</name>
    <name type="synonym">Valsa mali</name>
    <dbReference type="NCBI Taxonomy" id="578113"/>
    <lineage>
        <taxon>Eukaryota</taxon>
        <taxon>Fungi</taxon>
        <taxon>Dikarya</taxon>
        <taxon>Ascomycota</taxon>
        <taxon>Pezizomycotina</taxon>
        <taxon>Sordariomycetes</taxon>
        <taxon>Sordariomycetidae</taxon>
        <taxon>Diaporthales</taxon>
        <taxon>Cytosporaceae</taxon>
        <taxon>Cytospora</taxon>
    </lineage>
</organism>
<dbReference type="GO" id="GO:0005737">
    <property type="term" value="C:cytoplasm"/>
    <property type="evidence" value="ECO:0007669"/>
    <property type="project" value="UniProtKB-ARBA"/>
</dbReference>
<dbReference type="EMBL" id="KN714685">
    <property type="protein sequence ID" value="KUI56078.1"/>
    <property type="molecule type" value="Genomic_DNA"/>
</dbReference>
<feature type="domain" description="V-SNARE coiled-coil homology" evidence="11">
    <location>
        <begin position="72"/>
        <end position="132"/>
    </location>
</feature>
<evidence type="ECO:0000256" key="8">
    <source>
        <dbReference type="PROSITE-ProRule" id="PRU00290"/>
    </source>
</evidence>
<evidence type="ECO:0000256" key="10">
    <source>
        <dbReference type="SAM" id="Phobius"/>
    </source>
</evidence>
<name>A0A194UWP4_CYTMA</name>
<keyword evidence="6 10" id="KW-0472">Membrane</keyword>
<keyword evidence="3 10" id="KW-0812">Transmembrane</keyword>
<keyword evidence="13" id="KW-1185">Reference proteome</keyword>
<evidence type="ECO:0000256" key="5">
    <source>
        <dbReference type="ARBA" id="ARBA00022989"/>
    </source>
</evidence>
<evidence type="ECO:0000256" key="6">
    <source>
        <dbReference type="ARBA" id="ARBA00023136"/>
    </source>
</evidence>
<proteinExistence type="inferred from homology"/>
<dbReference type="OrthoDB" id="190375at2759"/>
<dbReference type="GO" id="GO:0012505">
    <property type="term" value="C:endomembrane system"/>
    <property type="evidence" value="ECO:0007669"/>
    <property type="project" value="UniProtKB-SubCell"/>
</dbReference>
<dbReference type="InterPro" id="IPR001388">
    <property type="entry name" value="Synaptobrevin-like"/>
</dbReference>
<accession>A0A194UWP4</accession>
<dbReference type="GO" id="GO:0015031">
    <property type="term" value="P:protein transport"/>
    <property type="evidence" value="ECO:0007669"/>
    <property type="project" value="UniProtKB-KW"/>
</dbReference>
<evidence type="ECO:0000313" key="13">
    <source>
        <dbReference type="Proteomes" id="UP000078576"/>
    </source>
</evidence>
<evidence type="ECO:0000256" key="4">
    <source>
        <dbReference type="ARBA" id="ARBA00022927"/>
    </source>
</evidence>
<gene>
    <name evidence="12" type="ORF">VP1G_03408</name>
</gene>
<evidence type="ECO:0000256" key="3">
    <source>
        <dbReference type="ARBA" id="ARBA00022692"/>
    </source>
</evidence>
<keyword evidence="2" id="KW-0813">Transport</keyword>
<protein>
    <recommendedName>
        <fullName evidence="11">V-SNARE coiled-coil homology domain-containing protein</fullName>
    </recommendedName>
</protein>
<dbReference type="PANTHER" id="PTHR45701">
    <property type="entry name" value="SYNAPTOBREVIN FAMILY MEMBER"/>
    <property type="match status" value="1"/>
</dbReference>
<evidence type="ECO:0000259" key="11">
    <source>
        <dbReference type="PROSITE" id="PS50892"/>
    </source>
</evidence>
<sequence length="161" mass="18105">MADHHSPYDPDPRQGNQGGNTRTQALQATLYRRSDPSEPVPDYDLAVCDRTADMAASQPPTIRNPEPHDAALAQTRIYEIDSTVGVMQKNIDLVVNRGQRLDNLQDKTDNLAQSAQGFRRGANRVRKQMWWKDMKMRMCLIVGVIILILIIVIPIVVTKGK</sequence>